<dbReference type="AlphaFoldDB" id="A0AAD1RCA4"/>
<feature type="compositionally biased region" description="Basic and acidic residues" evidence="1">
    <location>
        <begin position="89"/>
        <end position="98"/>
    </location>
</feature>
<feature type="region of interest" description="Disordered" evidence="1">
    <location>
        <begin position="1"/>
        <end position="165"/>
    </location>
</feature>
<reference evidence="2" key="1">
    <citation type="submission" date="2022-03" db="EMBL/GenBank/DDBJ databases">
        <authorList>
            <person name="Alioto T."/>
            <person name="Alioto T."/>
            <person name="Gomez Garrido J."/>
        </authorList>
    </citation>
    <scope>NUCLEOTIDE SEQUENCE</scope>
</reference>
<feature type="compositionally biased region" description="Polar residues" evidence="1">
    <location>
        <begin position="107"/>
        <end position="125"/>
    </location>
</feature>
<dbReference type="EMBL" id="OW240913">
    <property type="protein sequence ID" value="CAH2247569.1"/>
    <property type="molecule type" value="Genomic_DNA"/>
</dbReference>
<gene>
    <name evidence="2" type="ORF">PECUL_23A035792</name>
</gene>
<feature type="compositionally biased region" description="Basic and acidic residues" evidence="1">
    <location>
        <begin position="188"/>
        <end position="202"/>
    </location>
</feature>
<feature type="region of interest" description="Disordered" evidence="1">
    <location>
        <begin position="188"/>
        <end position="219"/>
    </location>
</feature>
<feature type="compositionally biased region" description="Basic and acidic residues" evidence="1">
    <location>
        <begin position="8"/>
        <end position="36"/>
    </location>
</feature>
<name>A0AAD1RCA4_PELCU</name>
<feature type="compositionally biased region" description="Basic and acidic residues" evidence="1">
    <location>
        <begin position="56"/>
        <end position="73"/>
    </location>
</feature>
<sequence length="219" mass="27178">MKRKKILRDKDDYDRGVQRNWKRQDNRKSMWIEHHQPKVTRTPNAIRNGWRNEGNMMERERFNPSINEKESRHYHQQHSYTRSRNYPRNQERNMERKSGRSPRYTIERNNYNYQHRQSPSPNRVQFETKHRRYEGRRNYPSPIGKKTLREKRETPRKSPKSTPLVESHINLSQKRDFLGDFLEKREETRTALKKSWRERGDQPRSPILRKRQRREEDRE</sequence>
<organism evidence="2 3">
    <name type="scientific">Pelobates cultripes</name>
    <name type="common">Western spadefoot toad</name>
    <dbReference type="NCBI Taxonomy" id="61616"/>
    <lineage>
        <taxon>Eukaryota</taxon>
        <taxon>Metazoa</taxon>
        <taxon>Chordata</taxon>
        <taxon>Craniata</taxon>
        <taxon>Vertebrata</taxon>
        <taxon>Euteleostomi</taxon>
        <taxon>Amphibia</taxon>
        <taxon>Batrachia</taxon>
        <taxon>Anura</taxon>
        <taxon>Pelobatoidea</taxon>
        <taxon>Pelobatidae</taxon>
        <taxon>Pelobates</taxon>
    </lineage>
</organism>
<feature type="compositionally biased region" description="Polar residues" evidence="1">
    <location>
        <begin position="77"/>
        <end position="88"/>
    </location>
</feature>
<dbReference type="Proteomes" id="UP001295444">
    <property type="component" value="Chromosome 02"/>
</dbReference>
<accession>A0AAD1RCA4</accession>
<evidence type="ECO:0000313" key="2">
    <source>
        <dbReference type="EMBL" id="CAH2247569.1"/>
    </source>
</evidence>
<keyword evidence="3" id="KW-1185">Reference proteome</keyword>
<protein>
    <submittedName>
        <fullName evidence="2">Uncharacterized protein</fullName>
    </submittedName>
</protein>
<proteinExistence type="predicted"/>
<evidence type="ECO:0000256" key="1">
    <source>
        <dbReference type="SAM" id="MobiDB-lite"/>
    </source>
</evidence>
<evidence type="ECO:0000313" key="3">
    <source>
        <dbReference type="Proteomes" id="UP001295444"/>
    </source>
</evidence>